<feature type="signal peptide" evidence="1">
    <location>
        <begin position="1"/>
        <end position="23"/>
    </location>
</feature>
<evidence type="ECO:0008006" key="4">
    <source>
        <dbReference type="Google" id="ProtNLM"/>
    </source>
</evidence>
<dbReference type="OrthoDB" id="7426809at2"/>
<dbReference type="Proteomes" id="UP000309389">
    <property type="component" value="Unassembled WGS sequence"/>
</dbReference>
<evidence type="ECO:0000256" key="1">
    <source>
        <dbReference type="SAM" id="SignalP"/>
    </source>
</evidence>
<evidence type="ECO:0000313" key="2">
    <source>
        <dbReference type="EMBL" id="TIX51924.1"/>
    </source>
</evidence>
<name>A0A4T3F677_9SPHN</name>
<keyword evidence="3" id="KW-1185">Reference proteome</keyword>
<feature type="chain" id="PRO_5020784720" description="Secreted protein" evidence="1">
    <location>
        <begin position="24"/>
        <end position="94"/>
    </location>
</feature>
<reference evidence="2 3" key="1">
    <citation type="submission" date="2019-04" db="EMBL/GenBank/DDBJ databases">
        <title>Altererythrobacter aquimixticola sp. nov., isolated from sediment of junction between the ocean and a freshwater spring.</title>
        <authorList>
            <person name="Yoon J.-H."/>
        </authorList>
    </citation>
    <scope>NUCLEOTIDE SEQUENCE [LARGE SCALE GENOMIC DNA]</scope>
    <source>
        <strain evidence="2 3">SSKS-13</strain>
    </source>
</reference>
<proteinExistence type="predicted"/>
<organism evidence="2 3">
    <name type="scientific">Alteraurantiacibacter aquimixticola</name>
    <dbReference type="NCBI Taxonomy" id="2489173"/>
    <lineage>
        <taxon>Bacteria</taxon>
        <taxon>Pseudomonadati</taxon>
        <taxon>Pseudomonadota</taxon>
        <taxon>Alphaproteobacteria</taxon>
        <taxon>Sphingomonadales</taxon>
        <taxon>Erythrobacteraceae</taxon>
        <taxon>Alteraurantiacibacter</taxon>
    </lineage>
</organism>
<gene>
    <name evidence="2" type="ORF">E5222_05660</name>
</gene>
<keyword evidence="1" id="KW-0732">Signal</keyword>
<evidence type="ECO:0000313" key="3">
    <source>
        <dbReference type="Proteomes" id="UP000309389"/>
    </source>
</evidence>
<dbReference type="EMBL" id="SSHH01000001">
    <property type="protein sequence ID" value="TIX51924.1"/>
    <property type="molecule type" value="Genomic_DNA"/>
</dbReference>
<dbReference type="PROSITE" id="PS51257">
    <property type="entry name" value="PROKAR_LIPOPROTEIN"/>
    <property type="match status" value="1"/>
</dbReference>
<dbReference type="RefSeq" id="WP_136692711.1">
    <property type="nucleotide sequence ID" value="NZ_SSHH01000001.1"/>
</dbReference>
<accession>A0A4T3F677</accession>
<comment type="caution">
    <text evidence="2">The sequence shown here is derived from an EMBL/GenBank/DDBJ whole genome shotgun (WGS) entry which is preliminary data.</text>
</comment>
<protein>
    <recommendedName>
        <fullName evidence="4">Secreted protein</fullName>
    </recommendedName>
</protein>
<dbReference type="AlphaFoldDB" id="A0A4T3F677"/>
<sequence>MIKIIVPASMVLILAACGEPPMAANDLTAPGNPELAATVDFGDDNGDYSNDSECDDPRFEGPGMTATPLLDEDIRHDATDCRTAFERGELQLRK</sequence>